<dbReference type="InterPro" id="IPR001647">
    <property type="entry name" value="HTH_TetR"/>
</dbReference>
<keyword evidence="3" id="KW-0804">Transcription</keyword>
<dbReference type="InterPro" id="IPR009057">
    <property type="entry name" value="Homeodomain-like_sf"/>
</dbReference>
<dbReference type="InterPro" id="IPR050109">
    <property type="entry name" value="HTH-type_TetR-like_transc_reg"/>
</dbReference>
<dbReference type="STRING" id="1379903.ATO8_00190"/>
<dbReference type="PANTHER" id="PTHR30055">
    <property type="entry name" value="HTH-TYPE TRANSCRIPTIONAL REGULATOR RUTR"/>
    <property type="match status" value="1"/>
</dbReference>
<dbReference type="Proteomes" id="UP000019063">
    <property type="component" value="Unassembled WGS sequence"/>
</dbReference>
<keyword evidence="1" id="KW-0805">Transcription regulation</keyword>
<dbReference type="Pfam" id="PF00440">
    <property type="entry name" value="TetR_N"/>
    <property type="match status" value="1"/>
</dbReference>
<accession>W4HQ85</accession>
<dbReference type="Gene3D" id="1.10.357.10">
    <property type="entry name" value="Tetracycline Repressor, domain 2"/>
    <property type="match status" value="1"/>
</dbReference>
<evidence type="ECO:0000256" key="2">
    <source>
        <dbReference type="ARBA" id="ARBA00023125"/>
    </source>
</evidence>
<evidence type="ECO:0000256" key="3">
    <source>
        <dbReference type="ARBA" id="ARBA00023163"/>
    </source>
</evidence>
<dbReference type="eggNOG" id="COG1309">
    <property type="taxonomic scope" value="Bacteria"/>
</dbReference>
<feature type="domain" description="HTH tetR-type" evidence="5">
    <location>
        <begin position="4"/>
        <end position="64"/>
    </location>
</feature>
<feature type="DNA-binding region" description="H-T-H motif" evidence="4">
    <location>
        <begin position="27"/>
        <end position="46"/>
    </location>
</feature>
<gene>
    <name evidence="6" type="ORF">ATO8_00190</name>
</gene>
<proteinExistence type="predicted"/>
<protein>
    <submittedName>
        <fullName evidence="6">Transcriptional regulator, TetR family protein</fullName>
    </submittedName>
</protein>
<evidence type="ECO:0000256" key="1">
    <source>
        <dbReference type="ARBA" id="ARBA00023015"/>
    </source>
</evidence>
<dbReference type="PATRIC" id="fig|1317118.6.peg.39"/>
<dbReference type="PANTHER" id="PTHR30055:SF234">
    <property type="entry name" value="HTH-TYPE TRANSCRIPTIONAL REGULATOR BETI"/>
    <property type="match status" value="1"/>
</dbReference>
<keyword evidence="2 4" id="KW-0238">DNA-binding</keyword>
<evidence type="ECO:0000313" key="6">
    <source>
        <dbReference type="EMBL" id="ETW14281.1"/>
    </source>
</evidence>
<dbReference type="GO" id="GO:0003700">
    <property type="term" value="F:DNA-binding transcription factor activity"/>
    <property type="evidence" value="ECO:0007669"/>
    <property type="project" value="TreeGrafter"/>
</dbReference>
<evidence type="ECO:0000256" key="4">
    <source>
        <dbReference type="PROSITE-ProRule" id="PRU00335"/>
    </source>
</evidence>
<evidence type="ECO:0000259" key="5">
    <source>
        <dbReference type="PROSITE" id="PS50977"/>
    </source>
</evidence>
<reference evidence="6 7" key="1">
    <citation type="journal article" date="2014" name="Antonie Van Leeuwenhoek">
        <title>Roseivivax atlanticus sp. nov., isolated from surface seawater of the Atlantic Ocean.</title>
        <authorList>
            <person name="Li G."/>
            <person name="Lai Q."/>
            <person name="Liu X."/>
            <person name="Sun F."/>
            <person name="Shao Z."/>
        </authorList>
    </citation>
    <scope>NUCLEOTIDE SEQUENCE [LARGE SCALE GENOMIC DNA]</scope>
    <source>
        <strain evidence="6 7">22II-s10s</strain>
    </source>
</reference>
<dbReference type="PROSITE" id="PS50977">
    <property type="entry name" value="HTH_TETR_2"/>
    <property type="match status" value="1"/>
</dbReference>
<dbReference type="AlphaFoldDB" id="W4HQ85"/>
<dbReference type="EMBL" id="AQQW01000001">
    <property type="protein sequence ID" value="ETW14281.1"/>
    <property type="molecule type" value="Genomic_DNA"/>
</dbReference>
<sequence length="228" mass="24046">MPPEARRSAILAAATELMAGHGWDTVTVSGIVDAAEISKGGFYHHFSSKDAVMEAVIRDLAASGLDSAVRALDTTEGDALKRFTAFLTAGLDWESARAETLDQIARIAAQRGNDPFFGRLQENAIEHLRPALVALVRAGAAEGTFSMSDAETGPAVDLLLHLLLSRWRTIAEARGHARAGAPDLARRIVADRLNAESALMARVLGLTEVQAASLAEGRTGYAGSLSAS</sequence>
<keyword evidence="7" id="KW-1185">Reference proteome</keyword>
<organism evidence="6 7">
    <name type="scientific">Roseivivax marinus</name>
    <dbReference type="NCBI Taxonomy" id="1379903"/>
    <lineage>
        <taxon>Bacteria</taxon>
        <taxon>Pseudomonadati</taxon>
        <taxon>Pseudomonadota</taxon>
        <taxon>Alphaproteobacteria</taxon>
        <taxon>Rhodobacterales</taxon>
        <taxon>Roseobacteraceae</taxon>
        <taxon>Roseivivax</taxon>
    </lineage>
</organism>
<dbReference type="GO" id="GO:0000976">
    <property type="term" value="F:transcription cis-regulatory region binding"/>
    <property type="evidence" value="ECO:0007669"/>
    <property type="project" value="TreeGrafter"/>
</dbReference>
<name>W4HQ85_9RHOB</name>
<dbReference type="PRINTS" id="PR00455">
    <property type="entry name" value="HTHTETR"/>
</dbReference>
<comment type="caution">
    <text evidence="6">The sequence shown here is derived from an EMBL/GenBank/DDBJ whole genome shotgun (WGS) entry which is preliminary data.</text>
</comment>
<dbReference type="SUPFAM" id="SSF46689">
    <property type="entry name" value="Homeodomain-like"/>
    <property type="match status" value="1"/>
</dbReference>
<evidence type="ECO:0000313" key="7">
    <source>
        <dbReference type="Proteomes" id="UP000019063"/>
    </source>
</evidence>